<evidence type="ECO:0000313" key="4">
    <source>
        <dbReference type="Proteomes" id="UP001243989"/>
    </source>
</evidence>
<evidence type="ECO:0000256" key="2">
    <source>
        <dbReference type="SAM" id="SignalP"/>
    </source>
</evidence>
<gene>
    <name evidence="3" type="ORF">BDP81DRAFT_424485</name>
</gene>
<reference evidence="3" key="1">
    <citation type="submission" date="2021-06" db="EMBL/GenBank/DDBJ databases">
        <title>Comparative genomics, transcriptomics and evolutionary studies reveal genomic signatures of adaptation to plant cell wall in hemibiotrophic fungi.</title>
        <authorList>
            <consortium name="DOE Joint Genome Institute"/>
            <person name="Baroncelli R."/>
            <person name="Diaz J.F."/>
            <person name="Benocci T."/>
            <person name="Peng M."/>
            <person name="Battaglia E."/>
            <person name="Haridas S."/>
            <person name="Andreopoulos W."/>
            <person name="Labutti K."/>
            <person name="Pangilinan J."/>
            <person name="Floch G.L."/>
            <person name="Makela M.R."/>
            <person name="Henrissat B."/>
            <person name="Grigoriev I.V."/>
            <person name="Crouch J.A."/>
            <person name="De Vries R.P."/>
            <person name="Sukno S.A."/>
            <person name="Thon M.R."/>
        </authorList>
    </citation>
    <scope>NUCLEOTIDE SEQUENCE</scope>
    <source>
        <strain evidence="3">CBS 102054</strain>
    </source>
</reference>
<evidence type="ECO:0000313" key="3">
    <source>
        <dbReference type="EMBL" id="KAK1638228.1"/>
    </source>
</evidence>
<keyword evidence="2" id="KW-0732">Signal</keyword>
<name>A0AAJ0EGK6_9PEZI</name>
<dbReference type="GeneID" id="85475001"/>
<sequence>MWSQSRSSVLTWTFAMRTGASCTIQLTACVRAYTLPYLGPTARPSAHPSHTKTADQEAEENRLDFVRLMSGSARRRG</sequence>
<dbReference type="RefSeq" id="XP_060446835.1">
    <property type="nucleotide sequence ID" value="XM_060590139.1"/>
</dbReference>
<organism evidence="3 4">
    <name type="scientific">Colletotrichum phormii</name>
    <dbReference type="NCBI Taxonomy" id="359342"/>
    <lineage>
        <taxon>Eukaryota</taxon>
        <taxon>Fungi</taxon>
        <taxon>Dikarya</taxon>
        <taxon>Ascomycota</taxon>
        <taxon>Pezizomycotina</taxon>
        <taxon>Sordariomycetes</taxon>
        <taxon>Hypocreomycetidae</taxon>
        <taxon>Glomerellales</taxon>
        <taxon>Glomerellaceae</taxon>
        <taxon>Colletotrichum</taxon>
        <taxon>Colletotrichum acutatum species complex</taxon>
    </lineage>
</organism>
<comment type="caution">
    <text evidence="3">The sequence shown here is derived from an EMBL/GenBank/DDBJ whole genome shotgun (WGS) entry which is preliminary data.</text>
</comment>
<proteinExistence type="predicted"/>
<accession>A0AAJ0EGK6</accession>
<feature type="signal peptide" evidence="2">
    <location>
        <begin position="1"/>
        <end position="20"/>
    </location>
</feature>
<dbReference type="AlphaFoldDB" id="A0AAJ0EGK6"/>
<evidence type="ECO:0000256" key="1">
    <source>
        <dbReference type="SAM" id="MobiDB-lite"/>
    </source>
</evidence>
<dbReference type="Proteomes" id="UP001243989">
    <property type="component" value="Unassembled WGS sequence"/>
</dbReference>
<feature type="region of interest" description="Disordered" evidence="1">
    <location>
        <begin position="41"/>
        <end position="61"/>
    </location>
</feature>
<evidence type="ECO:0008006" key="5">
    <source>
        <dbReference type="Google" id="ProtNLM"/>
    </source>
</evidence>
<protein>
    <recommendedName>
        <fullName evidence="5">Secreted protein</fullName>
    </recommendedName>
</protein>
<keyword evidence="4" id="KW-1185">Reference proteome</keyword>
<feature type="compositionally biased region" description="Basic and acidic residues" evidence="1">
    <location>
        <begin position="52"/>
        <end position="61"/>
    </location>
</feature>
<dbReference type="EMBL" id="JAHMHQ010000007">
    <property type="protein sequence ID" value="KAK1638228.1"/>
    <property type="molecule type" value="Genomic_DNA"/>
</dbReference>
<feature type="chain" id="PRO_5042552717" description="Secreted protein" evidence="2">
    <location>
        <begin position="21"/>
        <end position="77"/>
    </location>
</feature>